<protein>
    <recommendedName>
        <fullName evidence="1">Transposase IS200-like domain-containing protein</fullName>
    </recommendedName>
</protein>
<dbReference type="GO" id="GO:0004803">
    <property type="term" value="F:transposase activity"/>
    <property type="evidence" value="ECO:0007669"/>
    <property type="project" value="InterPro"/>
</dbReference>
<dbReference type="SUPFAM" id="SSF143422">
    <property type="entry name" value="Transposase IS200-like"/>
    <property type="match status" value="1"/>
</dbReference>
<proteinExistence type="predicted"/>
<evidence type="ECO:0000259" key="1">
    <source>
        <dbReference type="SMART" id="SM01321"/>
    </source>
</evidence>
<dbReference type="PANTHER" id="PTHR34322:SF2">
    <property type="entry name" value="TRANSPOSASE IS200-LIKE DOMAIN-CONTAINING PROTEIN"/>
    <property type="match status" value="1"/>
</dbReference>
<feature type="non-terminal residue" evidence="2">
    <location>
        <position position="160"/>
    </location>
</feature>
<gene>
    <name evidence="2" type="ORF">COY30_01610</name>
</gene>
<dbReference type="GO" id="GO:0003677">
    <property type="term" value="F:DNA binding"/>
    <property type="evidence" value="ECO:0007669"/>
    <property type="project" value="InterPro"/>
</dbReference>
<dbReference type="Pfam" id="PF01797">
    <property type="entry name" value="Y1_Tnp"/>
    <property type="match status" value="1"/>
</dbReference>
<evidence type="ECO:0000313" key="2">
    <source>
        <dbReference type="EMBL" id="PIZ45674.1"/>
    </source>
</evidence>
<dbReference type="AlphaFoldDB" id="A0A2M7THE7"/>
<name>A0A2M7THE7_9BACT</name>
<dbReference type="InterPro" id="IPR036515">
    <property type="entry name" value="Transposase_17_sf"/>
</dbReference>
<dbReference type="Proteomes" id="UP000231727">
    <property type="component" value="Unassembled WGS sequence"/>
</dbReference>
<comment type="caution">
    <text evidence="2">The sequence shown here is derived from an EMBL/GenBank/DDBJ whole genome shotgun (WGS) entry which is preliminary data.</text>
</comment>
<accession>A0A2M7THE7</accession>
<evidence type="ECO:0000313" key="3">
    <source>
        <dbReference type="Proteomes" id="UP000231727"/>
    </source>
</evidence>
<reference evidence="3" key="1">
    <citation type="submission" date="2017-09" db="EMBL/GenBank/DDBJ databases">
        <title>Depth-based differentiation of microbial function through sediment-hosted aquifers and enrichment of novel symbionts in the deep terrestrial subsurface.</title>
        <authorList>
            <person name="Probst A.J."/>
            <person name="Ladd B."/>
            <person name="Jarett J.K."/>
            <person name="Geller-Mcgrath D.E."/>
            <person name="Sieber C.M.K."/>
            <person name="Emerson J.B."/>
            <person name="Anantharaman K."/>
            <person name="Thomas B.C."/>
            <person name="Malmstrom R."/>
            <person name="Stieglmeier M."/>
            <person name="Klingl A."/>
            <person name="Woyke T."/>
            <person name="Ryan C.M."/>
            <person name="Banfield J.F."/>
        </authorList>
    </citation>
    <scope>NUCLEOTIDE SEQUENCE [LARGE SCALE GENOMIC DNA]</scope>
</reference>
<feature type="domain" description="Transposase IS200-like" evidence="1">
    <location>
        <begin position="9"/>
        <end position="152"/>
    </location>
</feature>
<dbReference type="InterPro" id="IPR002686">
    <property type="entry name" value="Transposase_17"/>
</dbReference>
<dbReference type="EMBL" id="PFNN01000030">
    <property type="protein sequence ID" value="PIZ45674.1"/>
    <property type="molecule type" value="Genomic_DNA"/>
</dbReference>
<dbReference type="GO" id="GO:0006313">
    <property type="term" value="P:DNA transposition"/>
    <property type="evidence" value="ECO:0007669"/>
    <property type="project" value="InterPro"/>
</dbReference>
<dbReference type="Gene3D" id="3.30.70.1290">
    <property type="entry name" value="Transposase IS200-like"/>
    <property type="match status" value="1"/>
</dbReference>
<dbReference type="SMART" id="SM01321">
    <property type="entry name" value="Y1_Tnp"/>
    <property type="match status" value="1"/>
</dbReference>
<sequence>MASRKYPFVTDYFYHIFNRGVNHVSIFNDKTDNIRFINLLKFYNSVEYPIRFSKFMLLSLDQRKEIWNRINKSQKYLDIISYSLMPNHFHLLTKQNIDKGITIFLSNLQNSYTKYFNTKYSREGHLFQGPFKAIKIDSEEQLLHVSRYIHLNPYSSGIVR</sequence>
<dbReference type="PANTHER" id="PTHR34322">
    <property type="entry name" value="TRANSPOSASE, Y1_TNP DOMAIN-CONTAINING"/>
    <property type="match status" value="1"/>
</dbReference>
<organism evidence="2 3">
    <name type="scientific">Candidatus Woesebacteria bacterium CG_4_10_14_0_2_um_filter_44_9</name>
    <dbReference type="NCBI Taxonomy" id="1975055"/>
    <lineage>
        <taxon>Bacteria</taxon>
        <taxon>Candidatus Woeseibacteriota</taxon>
    </lineage>
</organism>